<keyword evidence="3" id="KW-1185">Reference proteome</keyword>
<proteinExistence type="predicted"/>
<dbReference type="EMBL" id="MU167221">
    <property type="protein sequence ID" value="KAG0150247.1"/>
    <property type="molecule type" value="Genomic_DNA"/>
</dbReference>
<evidence type="ECO:0000313" key="3">
    <source>
        <dbReference type="Proteomes" id="UP000886653"/>
    </source>
</evidence>
<protein>
    <submittedName>
        <fullName evidence="2">Uncharacterized protein</fullName>
    </submittedName>
</protein>
<reference evidence="2" key="1">
    <citation type="submission" date="2013-11" db="EMBL/GenBank/DDBJ databases">
        <title>Genome sequence of the fusiform rust pathogen reveals effectors for host alternation and coevolution with pine.</title>
        <authorList>
            <consortium name="DOE Joint Genome Institute"/>
            <person name="Smith K."/>
            <person name="Pendleton A."/>
            <person name="Kubisiak T."/>
            <person name="Anderson C."/>
            <person name="Salamov A."/>
            <person name="Aerts A."/>
            <person name="Riley R."/>
            <person name="Clum A."/>
            <person name="Lindquist E."/>
            <person name="Ence D."/>
            <person name="Campbell M."/>
            <person name="Kronenberg Z."/>
            <person name="Feau N."/>
            <person name="Dhillon B."/>
            <person name="Hamelin R."/>
            <person name="Burleigh J."/>
            <person name="Smith J."/>
            <person name="Yandell M."/>
            <person name="Nelson C."/>
            <person name="Grigoriev I."/>
            <person name="Davis J."/>
        </authorList>
    </citation>
    <scope>NUCLEOTIDE SEQUENCE</scope>
    <source>
        <strain evidence="2">G11</strain>
    </source>
</reference>
<accession>A0A9P6TFB9</accession>
<gene>
    <name evidence="2" type="ORF">CROQUDRAFT_231339</name>
</gene>
<comment type="caution">
    <text evidence="2">The sequence shown here is derived from an EMBL/GenBank/DDBJ whole genome shotgun (WGS) entry which is preliminary data.</text>
</comment>
<sequence length="63" mass="7463">MPNPVQALRGCEQRGPYRRAERSGRSPKIRAEKIHYKTLYNCSKRILQLLEISELEPPYCWKC</sequence>
<feature type="region of interest" description="Disordered" evidence="1">
    <location>
        <begin position="1"/>
        <end position="26"/>
    </location>
</feature>
<organism evidence="2 3">
    <name type="scientific">Cronartium quercuum f. sp. fusiforme G11</name>
    <dbReference type="NCBI Taxonomy" id="708437"/>
    <lineage>
        <taxon>Eukaryota</taxon>
        <taxon>Fungi</taxon>
        <taxon>Dikarya</taxon>
        <taxon>Basidiomycota</taxon>
        <taxon>Pucciniomycotina</taxon>
        <taxon>Pucciniomycetes</taxon>
        <taxon>Pucciniales</taxon>
        <taxon>Coleosporiaceae</taxon>
        <taxon>Cronartium</taxon>
    </lineage>
</organism>
<name>A0A9P6TFB9_9BASI</name>
<evidence type="ECO:0000313" key="2">
    <source>
        <dbReference type="EMBL" id="KAG0150247.1"/>
    </source>
</evidence>
<dbReference type="AlphaFoldDB" id="A0A9P6TFB9"/>
<dbReference type="Proteomes" id="UP000886653">
    <property type="component" value="Unassembled WGS sequence"/>
</dbReference>
<evidence type="ECO:0000256" key="1">
    <source>
        <dbReference type="SAM" id="MobiDB-lite"/>
    </source>
</evidence>